<feature type="domain" description="HPP transmembrane region" evidence="2">
    <location>
        <begin position="161"/>
        <end position="301"/>
    </location>
</feature>
<dbReference type="AlphaFoldDB" id="A0A5J9WBT4"/>
<feature type="transmembrane region" description="Helical" evidence="1">
    <location>
        <begin position="248"/>
        <end position="272"/>
    </location>
</feature>
<accession>A0A5J9WBT4</accession>
<feature type="transmembrane region" description="Helical" evidence="1">
    <location>
        <begin position="284"/>
        <end position="303"/>
    </location>
</feature>
<name>A0A5J9WBT4_9POAL</name>
<dbReference type="Pfam" id="PF04982">
    <property type="entry name" value="TM_HPP"/>
    <property type="match status" value="1"/>
</dbReference>
<dbReference type="Proteomes" id="UP000324897">
    <property type="component" value="Chromosome 5"/>
</dbReference>
<dbReference type="InterPro" id="IPR007065">
    <property type="entry name" value="HPP"/>
</dbReference>
<dbReference type="Gramene" id="TVU45648">
    <property type="protein sequence ID" value="TVU45648"/>
    <property type="gene ID" value="EJB05_05139"/>
</dbReference>
<keyword evidence="1" id="KW-0812">Transmembrane</keyword>
<feature type="transmembrane region" description="Helical" evidence="1">
    <location>
        <begin position="221"/>
        <end position="242"/>
    </location>
</feature>
<organism evidence="3 4">
    <name type="scientific">Eragrostis curvula</name>
    <name type="common">weeping love grass</name>
    <dbReference type="NCBI Taxonomy" id="38414"/>
    <lineage>
        <taxon>Eukaryota</taxon>
        <taxon>Viridiplantae</taxon>
        <taxon>Streptophyta</taxon>
        <taxon>Embryophyta</taxon>
        <taxon>Tracheophyta</taxon>
        <taxon>Spermatophyta</taxon>
        <taxon>Magnoliopsida</taxon>
        <taxon>Liliopsida</taxon>
        <taxon>Poales</taxon>
        <taxon>Poaceae</taxon>
        <taxon>PACMAD clade</taxon>
        <taxon>Chloridoideae</taxon>
        <taxon>Eragrostideae</taxon>
        <taxon>Eragrostidinae</taxon>
        <taxon>Eragrostis</taxon>
    </lineage>
</organism>
<evidence type="ECO:0000256" key="1">
    <source>
        <dbReference type="SAM" id="Phobius"/>
    </source>
</evidence>
<feature type="transmembrane region" description="Helical" evidence="1">
    <location>
        <begin position="189"/>
        <end position="209"/>
    </location>
</feature>
<dbReference type="EMBL" id="RWGY01000004">
    <property type="protein sequence ID" value="TVU45648.1"/>
    <property type="molecule type" value="Genomic_DNA"/>
</dbReference>
<dbReference type="OrthoDB" id="2016548at2759"/>
<keyword evidence="1" id="KW-1133">Transmembrane helix</keyword>
<protein>
    <recommendedName>
        <fullName evidence="2">HPP transmembrane region domain-containing protein</fullName>
    </recommendedName>
</protein>
<evidence type="ECO:0000313" key="3">
    <source>
        <dbReference type="EMBL" id="TVU45648.1"/>
    </source>
</evidence>
<dbReference type="PANTHER" id="PTHR33741:SF1">
    <property type="entry name" value="HPP FAMILY PROTEIN, EXPRESSED"/>
    <property type="match status" value="1"/>
</dbReference>
<comment type="caution">
    <text evidence="3">The sequence shown here is derived from an EMBL/GenBank/DDBJ whole genome shotgun (WGS) entry which is preliminary data.</text>
</comment>
<dbReference type="InterPro" id="IPR058581">
    <property type="entry name" value="TM_HPP"/>
</dbReference>
<feature type="non-terminal residue" evidence="3">
    <location>
        <position position="1"/>
    </location>
</feature>
<keyword evidence="1" id="KW-0472">Membrane</keyword>
<gene>
    <name evidence="3" type="ORF">EJB05_05139</name>
</gene>
<reference evidence="3 4" key="1">
    <citation type="journal article" date="2019" name="Sci. Rep.">
        <title>A high-quality genome of Eragrostis curvula grass provides insights into Poaceae evolution and supports new strategies to enhance forage quality.</title>
        <authorList>
            <person name="Carballo J."/>
            <person name="Santos B.A.C.M."/>
            <person name="Zappacosta D."/>
            <person name="Garbus I."/>
            <person name="Selva J.P."/>
            <person name="Gallo C.A."/>
            <person name="Diaz A."/>
            <person name="Albertini E."/>
            <person name="Caccamo M."/>
            <person name="Echenique V."/>
        </authorList>
    </citation>
    <scope>NUCLEOTIDE SEQUENCE [LARGE SCALE GENOMIC DNA]</scope>
    <source>
        <strain evidence="4">cv. Victoria</strain>
        <tissue evidence="3">Leaf</tissue>
    </source>
</reference>
<evidence type="ECO:0000313" key="4">
    <source>
        <dbReference type="Proteomes" id="UP000324897"/>
    </source>
</evidence>
<dbReference type="PANTHER" id="PTHR33741">
    <property type="entry name" value="TRANSMEMBRANE PROTEIN DDB_G0269096-RELATED"/>
    <property type="match status" value="1"/>
</dbReference>
<sequence>SKSILIKASLGSGFTHAPVMCCAWSFDTIGHMTDMVFQSALGPKLEENKEAGTGVSDCLERGRARARRGERNNMALLQQQSLLGIGCSNILARARVQCLAAASHAPRLPLLLNVNGGKKAHSPALKNGNAISLSRRRGRDLCVVAEASTAANVTPAKQSGVSISDVLWPSAGAFLAMAILGRLDQMLSFKGVTLTIAPLGAVCCVLFCAPNSPAAKKYNMFVAQIGCAACGVLALSLFGPGWLARGVALSACIAFMTITGATHPPAASLPLLFIDGAKFHNLQFWYALFPGAAGCVILCLIVTRSGCLPEEELQVLTQAVWLHDILKQRFD</sequence>
<evidence type="ECO:0000259" key="2">
    <source>
        <dbReference type="Pfam" id="PF04982"/>
    </source>
</evidence>
<proteinExistence type="predicted"/>
<keyword evidence="4" id="KW-1185">Reference proteome</keyword>